<protein>
    <submittedName>
        <fullName evidence="1">Uncharacterized protein</fullName>
    </submittedName>
</protein>
<reference evidence="1" key="1">
    <citation type="submission" date="2021-01" db="EMBL/GenBank/DDBJ databases">
        <title>Genome sequence of strain Noviherbaspirillum sp. DKR-6.</title>
        <authorList>
            <person name="Chaudhary D.K."/>
        </authorList>
    </citation>
    <scope>NUCLEOTIDE SEQUENCE</scope>
    <source>
        <strain evidence="1">DKR-6</strain>
    </source>
</reference>
<sequence>MVLDAERMQWLEQNVDIEIGREDDDGDTVRVVYRVSGSRNDRQWTPIGRGSTLTAAIDAARAIYDASRIAAPAKAARIERLSERQKEVLRRGAEGLSLRGKYQWICAGEPATREVNALVKRKLMRIGEFGGGRAAANATDAGREALAATTHRN</sequence>
<accession>A0A934W8R0</accession>
<evidence type="ECO:0000313" key="1">
    <source>
        <dbReference type="EMBL" id="MBK4736119.1"/>
    </source>
</evidence>
<gene>
    <name evidence="1" type="ORF">JJB74_15965</name>
</gene>
<evidence type="ECO:0000313" key="2">
    <source>
        <dbReference type="Proteomes" id="UP000622890"/>
    </source>
</evidence>
<dbReference type="Proteomes" id="UP000622890">
    <property type="component" value="Unassembled WGS sequence"/>
</dbReference>
<organism evidence="1 2">
    <name type="scientific">Noviherbaspirillum pedocola</name>
    <dbReference type="NCBI Taxonomy" id="2801341"/>
    <lineage>
        <taxon>Bacteria</taxon>
        <taxon>Pseudomonadati</taxon>
        <taxon>Pseudomonadota</taxon>
        <taxon>Betaproteobacteria</taxon>
        <taxon>Burkholderiales</taxon>
        <taxon>Oxalobacteraceae</taxon>
        <taxon>Noviherbaspirillum</taxon>
    </lineage>
</organism>
<proteinExistence type="predicted"/>
<name>A0A934W8R0_9BURK</name>
<dbReference type="AlphaFoldDB" id="A0A934W8R0"/>
<keyword evidence="2" id="KW-1185">Reference proteome</keyword>
<comment type="caution">
    <text evidence="1">The sequence shown here is derived from an EMBL/GenBank/DDBJ whole genome shotgun (WGS) entry which is preliminary data.</text>
</comment>
<dbReference type="EMBL" id="JAEPBG010000006">
    <property type="protein sequence ID" value="MBK4736119.1"/>
    <property type="molecule type" value="Genomic_DNA"/>
</dbReference>
<dbReference type="RefSeq" id="WP_200593247.1">
    <property type="nucleotide sequence ID" value="NZ_JAEPBG010000006.1"/>
</dbReference>